<gene>
    <name evidence="2" type="ORF">NDU88_001292</name>
</gene>
<feature type="region of interest" description="Disordered" evidence="1">
    <location>
        <begin position="1"/>
        <end position="35"/>
    </location>
</feature>
<accession>A0AAV7NCZ1</accession>
<evidence type="ECO:0000256" key="1">
    <source>
        <dbReference type="SAM" id="MobiDB-lite"/>
    </source>
</evidence>
<proteinExistence type="predicted"/>
<evidence type="ECO:0000313" key="2">
    <source>
        <dbReference type="EMBL" id="KAJ1113032.1"/>
    </source>
</evidence>
<keyword evidence="3" id="KW-1185">Reference proteome</keyword>
<name>A0AAV7NCZ1_PLEWA</name>
<organism evidence="2 3">
    <name type="scientific">Pleurodeles waltl</name>
    <name type="common">Iberian ribbed newt</name>
    <dbReference type="NCBI Taxonomy" id="8319"/>
    <lineage>
        <taxon>Eukaryota</taxon>
        <taxon>Metazoa</taxon>
        <taxon>Chordata</taxon>
        <taxon>Craniata</taxon>
        <taxon>Vertebrata</taxon>
        <taxon>Euteleostomi</taxon>
        <taxon>Amphibia</taxon>
        <taxon>Batrachia</taxon>
        <taxon>Caudata</taxon>
        <taxon>Salamandroidea</taxon>
        <taxon>Salamandridae</taxon>
        <taxon>Pleurodelinae</taxon>
        <taxon>Pleurodeles</taxon>
    </lineage>
</organism>
<dbReference type="AlphaFoldDB" id="A0AAV7NCZ1"/>
<evidence type="ECO:0000313" key="3">
    <source>
        <dbReference type="Proteomes" id="UP001066276"/>
    </source>
</evidence>
<dbReference type="Proteomes" id="UP001066276">
    <property type="component" value="Chromosome 8"/>
</dbReference>
<sequence>MEQYTTPASFPQQRQPKQGGAQGDQVPKLSTEEQSRTETLAAIQGSCVELEGKIETVVLEVNRFGADLQKVSDKVRVAKGCIDELQLVMAMLGRQVATGISKTRALEDAAQSEADIEGRYLLLQGTMDGKDITILNTCAPSMDDSYFYKKKPDLLEGSM</sequence>
<feature type="compositionally biased region" description="Polar residues" evidence="1">
    <location>
        <begin position="1"/>
        <end position="16"/>
    </location>
</feature>
<reference evidence="2" key="1">
    <citation type="journal article" date="2022" name="bioRxiv">
        <title>Sequencing and chromosome-scale assembly of the giantPleurodeles waltlgenome.</title>
        <authorList>
            <person name="Brown T."/>
            <person name="Elewa A."/>
            <person name="Iarovenko S."/>
            <person name="Subramanian E."/>
            <person name="Araus A.J."/>
            <person name="Petzold A."/>
            <person name="Susuki M."/>
            <person name="Suzuki K.-i.T."/>
            <person name="Hayashi T."/>
            <person name="Toyoda A."/>
            <person name="Oliveira C."/>
            <person name="Osipova E."/>
            <person name="Leigh N.D."/>
            <person name="Simon A."/>
            <person name="Yun M.H."/>
        </authorList>
    </citation>
    <scope>NUCLEOTIDE SEQUENCE</scope>
    <source>
        <strain evidence="2">20211129_DDA</strain>
        <tissue evidence="2">Liver</tissue>
    </source>
</reference>
<comment type="caution">
    <text evidence="2">The sequence shown here is derived from an EMBL/GenBank/DDBJ whole genome shotgun (WGS) entry which is preliminary data.</text>
</comment>
<protein>
    <submittedName>
        <fullName evidence="2">Uncharacterized protein</fullName>
    </submittedName>
</protein>
<dbReference type="EMBL" id="JANPWB010000012">
    <property type="protein sequence ID" value="KAJ1113032.1"/>
    <property type="molecule type" value="Genomic_DNA"/>
</dbReference>